<protein>
    <submittedName>
        <fullName evidence="1">Uncharacterized protein</fullName>
    </submittedName>
</protein>
<organism evidence="1 2">
    <name type="scientific">Eleusine coracana subsp. coracana</name>
    <dbReference type="NCBI Taxonomy" id="191504"/>
    <lineage>
        <taxon>Eukaryota</taxon>
        <taxon>Viridiplantae</taxon>
        <taxon>Streptophyta</taxon>
        <taxon>Embryophyta</taxon>
        <taxon>Tracheophyta</taxon>
        <taxon>Spermatophyta</taxon>
        <taxon>Magnoliopsida</taxon>
        <taxon>Liliopsida</taxon>
        <taxon>Poales</taxon>
        <taxon>Poaceae</taxon>
        <taxon>PACMAD clade</taxon>
        <taxon>Chloridoideae</taxon>
        <taxon>Cynodonteae</taxon>
        <taxon>Eleusininae</taxon>
        <taxon>Eleusine</taxon>
    </lineage>
</organism>
<reference evidence="1" key="2">
    <citation type="submission" date="2021-12" db="EMBL/GenBank/DDBJ databases">
        <title>Resequencing data analysis of finger millet.</title>
        <authorList>
            <person name="Hatakeyama M."/>
            <person name="Aluri S."/>
            <person name="Balachadran M.T."/>
            <person name="Sivarajan S.R."/>
            <person name="Poveda L."/>
            <person name="Shimizu-Inatsugi R."/>
            <person name="Schlapbach R."/>
            <person name="Sreeman S.M."/>
            <person name="Shimizu K.K."/>
        </authorList>
    </citation>
    <scope>NUCLEOTIDE SEQUENCE</scope>
</reference>
<gene>
    <name evidence="1" type="primary">gb12240</name>
    <name evidence="1" type="ORF">PR202_gb12240</name>
</gene>
<dbReference type="EMBL" id="BQKI01000077">
    <property type="protein sequence ID" value="GJN24497.1"/>
    <property type="molecule type" value="Genomic_DNA"/>
</dbReference>
<accession>A0AAV5ENU2</accession>
<dbReference type="Proteomes" id="UP001054889">
    <property type="component" value="Unassembled WGS sequence"/>
</dbReference>
<reference evidence="1" key="1">
    <citation type="journal article" date="2018" name="DNA Res.">
        <title>Multiple hybrid de novo genome assembly of finger millet, an orphan allotetraploid crop.</title>
        <authorList>
            <person name="Hatakeyama M."/>
            <person name="Aluri S."/>
            <person name="Balachadran M.T."/>
            <person name="Sivarajan S.R."/>
            <person name="Patrignani A."/>
            <person name="Gruter S."/>
            <person name="Poveda L."/>
            <person name="Shimizu-Inatsugi R."/>
            <person name="Baeten J."/>
            <person name="Francoijs K.J."/>
            <person name="Nataraja K.N."/>
            <person name="Reddy Y.A.N."/>
            <person name="Phadnis S."/>
            <person name="Ravikumar R.L."/>
            <person name="Schlapbach R."/>
            <person name="Sreeman S.M."/>
            <person name="Shimizu K.K."/>
        </authorList>
    </citation>
    <scope>NUCLEOTIDE SEQUENCE</scope>
</reference>
<keyword evidence="2" id="KW-1185">Reference proteome</keyword>
<comment type="caution">
    <text evidence="1">The sequence shown here is derived from an EMBL/GenBank/DDBJ whole genome shotgun (WGS) entry which is preliminary data.</text>
</comment>
<sequence>MRCVQMICGEDAMYPNHLRSEHPEPIVFQSITSAPQIGPWIISGSHNGMLSLHQEIAILAPLKLPSQEHLKSGNITCWVSTHWSSDDLMFQEWWRTAKMLVPKEQHADFNSLVMLVAWWLWKHQNDCVFEGSSPSTQWIIQGIIDDAKMWCMAGAKGFGGMWP</sequence>
<evidence type="ECO:0000313" key="1">
    <source>
        <dbReference type="EMBL" id="GJN24497.1"/>
    </source>
</evidence>
<name>A0AAV5ENU2_ELECO</name>
<proteinExistence type="predicted"/>
<evidence type="ECO:0000313" key="2">
    <source>
        <dbReference type="Proteomes" id="UP001054889"/>
    </source>
</evidence>
<dbReference type="AlphaFoldDB" id="A0AAV5ENU2"/>